<protein>
    <recommendedName>
        <fullName evidence="6">ATP-dependent Clp protease proteolytic subunit</fullName>
    </recommendedName>
</protein>
<keyword evidence="5" id="KW-0720">Serine protease</keyword>
<evidence type="ECO:0000256" key="7">
    <source>
        <dbReference type="SAM" id="MobiDB-lite"/>
    </source>
</evidence>
<evidence type="ECO:0000313" key="8">
    <source>
        <dbReference type="EMBL" id="NLS08898.1"/>
    </source>
</evidence>
<dbReference type="PANTHER" id="PTHR10381:SF70">
    <property type="entry name" value="ATP-DEPENDENT CLP PROTEASE PROTEOLYTIC SUBUNIT"/>
    <property type="match status" value="1"/>
</dbReference>
<evidence type="ECO:0000256" key="3">
    <source>
        <dbReference type="ARBA" id="ARBA00022670"/>
    </source>
</evidence>
<dbReference type="Gene3D" id="3.90.226.10">
    <property type="entry name" value="2-enoyl-CoA Hydratase, Chain A, domain 1"/>
    <property type="match status" value="1"/>
</dbReference>
<dbReference type="RefSeq" id="WP_168886370.1">
    <property type="nucleotide sequence ID" value="NZ_JABAHY010000001.1"/>
</dbReference>
<dbReference type="PRINTS" id="PR00127">
    <property type="entry name" value="CLPPROTEASEP"/>
</dbReference>
<dbReference type="InterPro" id="IPR023562">
    <property type="entry name" value="ClpP/TepA"/>
</dbReference>
<evidence type="ECO:0000256" key="1">
    <source>
        <dbReference type="ARBA" id="ARBA00007039"/>
    </source>
</evidence>
<name>A0A7X8THM9_9MICC</name>
<evidence type="ECO:0000256" key="4">
    <source>
        <dbReference type="ARBA" id="ARBA00022801"/>
    </source>
</evidence>
<keyword evidence="2" id="KW-0963">Cytoplasm</keyword>
<dbReference type="EMBL" id="JABAHY010000001">
    <property type="protein sequence ID" value="NLS08898.1"/>
    <property type="molecule type" value="Genomic_DNA"/>
</dbReference>
<feature type="region of interest" description="Disordered" evidence="7">
    <location>
        <begin position="203"/>
        <end position="223"/>
    </location>
</feature>
<evidence type="ECO:0000256" key="6">
    <source>
        <dbReference type="RuleBase" id="RU003567"/>
    </source>
</evidence>
<dbReference type="GO" id="GO:0006515">
    <property type="term" value="P:protein quality control for misfolded or incompletely synthesized proteins"/>
    <property type="evidence" value="ECO:0007669"/>
    <property type="project" value="TreeGrafter"/>
</dbReference>
<accession>A0A7X8THM9</accession>
<evidence type="ECO:0000256" key="5">
    <source>
        <dbReference type="ARBA" id="ARBA00022825"/>
    </source>
</evidence>
<dbReference type="InterPro" id="IPR001907">
    <property type="entry name" value="ClpP"/>
</dbReference>
<dbReference type="CDD" id="cd07017">
    <property type="entry name" value="S14_ClpP_2"/>
    <property type="match status" value="1"/>
</dbReference>
<dbReference type="SUPFAM" id="SSF52096">
    <property type="entry name" value="ClpP/crotonase"/>
    <property type="match status" value="1"/>
</dbReference>
<dbReference type="PANTHER" id="PTHR10381">
    <property type="entry name" value="ATP-DEPENDENT CLP PROTEASE PROTEOLYTIC SUBUNIT"/>
    <property type="match status" value="1"/>
</dbReference>
<dbReference type="GO" id="GO:0051117">
    <property type="term" value="F:ATPase binding"/>
    <property type="evidence" value="ECO:0007669"/>
    <property type="project" value="TreeGrafter"/>
</dbReference>
<evidence type="ECO:0000313" key="9">
    <source>
        <dbReference type="Proteomes" id="UP000523139"/>
    </source>
</evidence>
<keyword evidence="9" id="KW-1185">Reference proteome</keyword>
<comment type="similarity">
    <text evidence="1 6">Belongs to the peptidase S14 family.</text>
</comment>
<dbReference type="InterPro" id="IPR029045">
    <property type="entry name" value="ClpP/crotonase-like_dom_sf"/>
</dbReference>
<reference evidence="8 9" key="1">
    <citation type="submission" date="2020-04" db="EMBL/GenBank/DDBJ databases">
        <title>Nesterenkonia sp. nov., isolated from marine sediment.</title>
        <authorList>
            <person name="Zhang G."/>
        </authorList>
    </citation>
    <scope>NUCLEOTIDE SEQUENCE [LARGE SCALE GENOMIC DNA]</scope>
    <source>
        <strain evidence="8 9">MY13</strain>
    </source>
</reference>
<evidence type="ECO:0000256" key="2">
    <source>
        <dbReference type="ARBA" id="ARBA00022490"/>
    </source>
</evidence>
<dbReference type="Pfam" id="PF00574">
    <property type="entry name" value="CLP_protease"/>
    <property type="match status" value="1"/>
</dbReference>
<proteinExistence type="inferred from homology"/>
<dbReference type="AlphaFoldDB" id="A0A7X8THM9"/>
<keyword evidence="3 8" id="KW-0645">Protease</keyword>
<comment type="caution">
    <text evidence="8">The sequence shown here is derived from an EMBL/GenBank/DDBJ whole genome shotgun (WGS) entry which is preliminary data.</text>
</comment>
<dbReference type="GO" id="GO:0004176">
    <property type="term" value="F:ATP-dependent peptidase activity"/>
    <property type="evidence" value="ECO:0007669"/>
    <property type="project" value="InterPro"/>
</dbReference>
<dbReference type="GO" id="GO:0004252">
    <property type="term" value="F:serine-type endopeptidase activity"/>
    <property type="evidence" value="ECO:0007669"/>
    <property type="project" value="InterPro"/>
</dbReference>
<dbReference type="GO" id="GO:0009368">
    <property type="term" value="C:endopeptidase Clp complex"/>
    <property type="evidence" value="ECO:0007669"/>
    <property type="project" value="TreeGrafter"/>
</dbReference>
<gene>
    <name evidence="8" type="ORF">HGQ17_02550</name>
</gene>
<keyword evidence="4" id="KW-0378">Hydrolase</keyword>
<sequence length="223" mass="24103">MSEELRNEENTGQYVTGQMREELAHRGVLMLDSVLEDDNGAWLMSKLLTLAADQPTRGIWLWINSPGGSVPAMLAIRDIMRSIPNRVSTLALGMAASAGQILLSAGEPGHRYGLPHSKILLHQGSSGIGGTAADVELAAGELRDMRDTVLGLIAADTGQPVDRVFEDSLRDRWNNAEAAKDYGFIDHIVTNFHDISPSAARQPVGLTSTIQPASSFSDEREQV</sequence>
<feature type="compositionally biased region" description="Polar residues" evidence="7">
    <location>
        <begin position="205"/>
        <end position="216"/>
    </location>
</feature>
<organism evidence="8 9">
    <name type="scientific">Nesterenkonia sedimenti</name>
    <dbReference type="NCBI Taxonomy" id="1463632"/>
    <lineage>
        <taxon>Bacteria</taxon>
        <taxon>Bacillati</taxon>
        <taxon>Actinomycetota</taxon>
        <taxon>Actinomycetes</taxon>
        <taxon>Micrococcales</taxon>
        <taxon>Micrococcaceae</taxon>
        <taxon>Nesterenkonia</taxon>
    </lineage>
</organism>
<dbReference type="Proteomes" id="UP000523139">
    <property type="component" value="Unassembled WGS sequence"/>
</dbReference>